<feature type="domain" description="RNase H type-1" evidence="1">
    <location>
        <begin position="69"/>
        <end position="191"/>
    </location>
</feature>
<protein>
    <recommendedName>
        <fullName evidence="1">RNase H type-1 domain-containing protein</fullName>
    </recommendedName>
</protein>
<dbReference type="InterPro" id="IPR036397">
    <property type="entry name" value="RNaseH_sf"/>
</dbReference>
<gene>
    <name evidence="2" type="ORF">FSB_LOCUS17561</name>
</gene>
<dbReference type="GO" id="GO:0004523">
    <property type="term" value="F:RNA-DNA hybrid ribonuclease activity"/>
    <property type="evidence" value="ECO:0007669"/>
    <property type="project" value="InterPro"/>
</dbReference>
<reference evidence="2" key="1">
    <citation type="submission" date="2018-02" db="EMBL/GenBank/DDBJ databases">
        <authorList>
            <person name="Cohen D.B."/>
            <person name="Kent A.D."/>
        </authorList>
    </citation>
    <scope>NUCLEOTIDE SEQUENCE</scope>
</reference>
<dbReference type="PANTHER" id="PTHR47074:SF48">
    <property type="entry name" value="POLYNUCLEOTIDYL TRANSFERASE, RIBONUCLEASE H-LIKE SUPERFAMILY PROTEIN"/>
    <property type="match status" value="1"/>
</dbReference>
<dbReference type="AlphaFoldDB" id="A0A2N9FRW5"/>
<dbReference type="InterPro" id="IPR002156">
    <property type="entry name" value="RNaseH_domain"/>
</dbReference>
<evidence type="ECO:0000259" key="1">
    <source>
        <dbReference type="Pfam" id="PF13456"/>
    </source>
</evidence>
<dbReference type="InterPro" id="IPR052929">
    <property type="entry name" value="RNase_H-like_EbsB-rel"/>
</dbReference>
<sequence>MITWSIWYRRNRQRLDQPTEDIARLLPRAFELLTEFHQAQEDHSQPACSTEPSTVTKWTPPSSGQYKVNFDGAIFTESNEAGLGAIIRNHRGEAMASLCQRIPYPHSVEAVEASATRTAVNLILDLGLREVDIEGDSLKIITALKQNSPCYTLYGHLIMETKTLAQNLTSFQFMHVKRDGNTVAHSLAKRARLCEPLEVWMESVRPDLLNIMYSDFPLN</sequence>
<dbReference type="PANTHER" id="PTHR47074">
    <property type="entry name" value="BNAC02G40300D PROTEIN"/>
    <property type="match status" value="1"/>
</dbReference>
<dbReference type="InterPro" id="IPR044730">
    <property type="entry name" value="RNase_H-like_dom_plant"/>
</dbReference>
<name>A0A2N9FRW5_FAGSY</name>
<evidence type="ECO:0000313" key="2">
    <source>
        <dbReference type="EMBL" id="SPC89679.1"/>
    </source>
</evidence>
<dbReference type="SUPFAM" id="SSF53098">
    <property type="entry name" value="Ribonuclease H-like"/>
    <property type="match status" value="1"/>
</dbReference>
<dbReference type="Pfam" id="PF13456">
    <property type="entry name" value="RVT_3"/>
    <property type="match status" value="1"/>
</dbReference>
<dbReference type="CDD" id="cd06222">
    <property type="entry name" value="RNase_H_like"/>
    <property type="match status" value="1"/>
</dbReference>
<accession>A0A2N9FRW5</accession>
<dbReference type="GO" id="GO:0003676">
    <property type="term" value="F:nucleic acid binding"/>
    <property type="evidence" value="ECO:0007669"/>
    <property type="project" value="InterPro"/>
</dbReference>
<dbReference type="EMBL" id="OIVN01001088">
    <property type="protein sequence ID" value="SPC89679.1"/>
    <property type="molecule type" value="Genomic_DNA"/>
</dbReference>
<dbReference type="Gene3D" id="3.30.420.10">
    <property type="entry name" value="Ribonuclease H-like superfamily/Ribonuclease H"/>
    <property type="match status" value="1"/>
</dbReference>
<dbReference type="InterPro" id="IPR012337">
    <property type="entry name" value="RNaseH-like_sf"/>
</dbReference>
<organism evidence="2">
    <name type="scientific">Fagus sylvatica</name>
    <name type="common">Beechnut</name>
    <dbReference type="NCBI Taxonomy" id="28930"/>
    <lineage>
        <taxon>Eukaryota</taxon>
        <taxon>Viridiplantae</taxon>
        <taxon>Streptophyta</taxon>
        <taxon>Embryophyta</taxon>
        <taxon>Tracheophyta</taxon>
        <taxon>Spermatophyta</taxon>
        <taxon>Magnoliopsida</taxon>
        <taxon>eudicotyledons</taxon>
        <taxon>Gunneridae</taxon>
        <taxon>Pentapetalae</taxon>
        <taxon>rosids</taxon>
        <taxon>fabids</taxon>
        <taxon>Fagales</taxon>
        <taxon>Fagaceae</taxon>
        <taxon>Fagus</taxon>
    </lineage>
</organism>
<proteinExistence type="predicted"/>